<keyword evidence="3" id="KW-0378">Hydrolase</keyword>
<dbReference type="InterPro" id="IPR007686">
    <property type="entry name" value="YutG/PgpA"/>
</dbReference>
<reference evidence="3" key="1">
    <citation type="submission" date="2009-10" db="EMBL/GenBank/DDBJ databases">
        <title>Diversity of trophic interactions inside an arsenic-rich microbial ecosystem.</title>
        <authorList>
            <person name="Bertin P.N."/>
            <person name="Heinrich-Salmeron A."/>
            <person name="Pelletier E."/>
            <person name="Goulhen-Chollet F."/>
            <person name="Arsene-Ploetze F."/>
            <person name="Gallien S."/>
            <person name="Calteau A."/>
            <person name="Vallenet D."/>
            <person name="Casiot C."/>
            <person name="Chane-Woon-Ming B."/>
            <person name="Giloteaux L."/>
            <person name="Barakat M."/>
            <person name="Bonnefoy V."/>
            <person name="Bruneel O."/>
            <person name="Chandler M."/>
            <person name="Cleiss J."/>
            <person name="Duran R."/>
            <person name="Elbaz-Poulichet F."/>
            <person name="Fonknechten N."/>
            <person name="Lauga B."/>
            <person name="Mornico D."/>
            <person name="Ortet P."/>
            <person name="Schaeffer C."/>
            <person name="Siguier P."/>
            <person name="Alexander Thil Smith A."/>
            <person name="Van Dorsselaer A."/>
            <person name="Weissenbach J."/>
            <person name="Medigue C."/>
            <person name="Le Paslier D."/>
        </authorList>
    </citation>
    <scope>NUCLEOTIDE SEQUENCE</scope>
</reference>
<dbReference type="GO" id="GO:0006629">
    <property type="term" value="P:lipid metabolic process"/>
    <property type="evidence" value="ECO:0007669"/>
    <property type="project" value="InterPro"/>
</dbReference>
<dbReference type="SUPFAM" id="SSF101307">
    <property type="entry name" value="YutG-like"/>
    <property type="match status" value="1"/>
</dbReference>
<evidence type="ECO:0000256" key="1">
    <source>
        <dbReference type="SAM" id="Phobius"/>
    </source>
</evidence>
<name>E6QQV1_9ZZZZ</name>
<comment type="caution">
    <text evidence="3">The sequence shown here is derived from an EMBL/GenBank/DDBJ whole genome shotgun (WGS) entry which is preliminary data.</text>
</comment>
<feature type="transmembrane region" description="Helical" evidence="1">
    <location>
        <begin position="98"/>
        <end position="122"/>
    </location>
</feature>
<dbReference type="InterPro" id="IPR036681">
    <property type="entry name" value="PgpA-like_sf"/>
</dbReference>
<feature type="transmembrane region" description="Helical" evidence="1">
    <location>
        <begin position="37"/>
        <end position="57"/>
    </location>
</feature>
<feature type="domain" description="YutG/PgpA" evidence="2">
    <location>
        <begin position="26"/>
        <end position="163"/>
    </location>
</feature>
<dbReference type="InterPro" id="IPR026037">
    <property type="entry name" value="PgpA"/>
</dbReference>
<proteinExistence type="predicted"/>
<dbReference type="CDD" id="cd06971">
    <property type="entry name" value="PgpA"/>
    <property type="match status" value="1"/>
</dbReference>
<dbReference type="GO" id="GO:0008962">
    <property type="term" value="F:phosphatidylglycerophosphatase activity"/>
    <property type="evidence" value="ECO:0007669"/>
    <property type="project" value="UniProtKB-EC"/>
</dbReference>
<dbReference type="AlphaFoldDB" id="E6QQV1"/>
<protein>
    <submittedName>
        <fullName evidence="3">Putative phosphatidylglycerophosphatase A (PgpA)</fullName>
        <ecNumber evidence="3">3.1.3.27</ecNumber>
    </submittedName>
</protein>
<keyword evidence="1" id="KW-0812">Transmembrane</keyword>
<keyword evidence="1" id="KW-0472">Membrane</keyword>
<dbReference type="PANTHER" id="PTHR36305">
    <property type="entry name" value="PHOSPHATIDYLGLYCEROPHOSPHATASE A"/>
    <property type="match status" value="1"/>
</dbReference>
<sequence length="169" mass="18911">MSNTQHTTQISAPDWHFVLRHPAHFLAFGFGSGLSPVAPGTAGTLVAIPLYYAFVVWLPMPLMYAVLIAALFVGVWACDVTGRALGEVDYGGIVWDEIAAFFLVLAITPARPLWVLLAFMLFRLFDIWKPWPISWVDSRCKNAIGVMLDDVLAAVFTILVIFSIQKWWR</sequence>
<organism evidence="3">
    <name type="scientific">mine drainage metagenome</name>
    <dbReference type="NCBI Taxonomy" id="410659"/>
    <lineage>
        <taxon>unclassified sequences</taxon>
        <taxon>metagenomes</taxon>
        <taxon>ecological metagenomes</taxon>
    </lineage>
</organism>
<dbReference type="Pfam" id="PF04608">
    <property type="entry name" value="PgpA"/>
    <property type="match status" value="1"/>
</dbReference>
<accession>E6QQV1</accession>
<keyword evidence="1" id="KW-1133">Transmembrane helix</keyword>
<evidence type="ECO:0000313" key="3">
    <source>
        <dbReference type="EMBL" id="CBI09622.1"/>
    </source>
</evidence>
<gene>
    <name evidence="3" type="ORF">CARN7_0359</name>
</gene>
<feature type="transmembrane region" description="Helical" evidence="1">
    <location>
        <begin position="143"/>
        <end position="164"/>
    </location>
</feature>
<dbReference type="PIRSF" id="PIRSF006162">
    <property type="entry name" value="PgpA"/>
    <property type="match status" value="1"/>
</dbReference>
<evidence type="ECO:0000259" key="2">
    <source>
        <dbReference type="Pfam" id="PF04608"/>
    </source>
</evidence>
<dbReference type="EMBL" id="CABR01000042">
    <property type="protein sequence ID" value="CBI09622.1"/>
    <property type="molecule type" value="Genomic_DNA"/>
</dbReference>
<dbReference type="PANTHER" id="PTHR36305:SF1">
    <property type="entry name" value="PHOSPHATIDYLGLYCEROPHOSPHATASE A"/>
    <property type="match status" value="1"/>
</dbReference>
<dbReference type="EC" id="3.1.3.27" evidence="3"/>
<feature type="transmembrane region" description="Helical" evidence="1">
    <location>
        <begin position="64"/>
        <end position="86"/>
    </location>
</feature>